<dbReference type="SUPFAM" id="SSF56112">
    <property type="entry name" value="Protein kinase-like (PK-like)"/>
    <property type="match status" value="1"/>
</dbReference>
<dbReference type="Proteomes" id="UP000094527">
    <property type="component" value="Unassembled WGS sequence"/>
</dbReference>
<name>A0A1D2MG57_ORCCI</name>
<dbReference type="InterPro" id="IPR011009">
    <property type="entry name" value="Kinase-like_dom_sf"/>
</dbReference>
<dbReference type="PANTHER" id="PTHR24416:SF600">
    <property type="entry name" value="PDGF- AND VEGF-RECEPTOR RELATED, ISOFORM J"/>
    <property type="match status" value="1"/>
</dbReference>
<accession>A0A1D2MG57</accession>
<dbReference type="Pfam" id="PF07714">
    <property type="entry name" value="PK_Tyr_Ser-Thr"/>
    <property type="match status" value="1"/>
</dbReference>
<dbReference type="OrthoDB" id="3256376at2759"/>
<dbReference type="STRING" id="48709.A0A1D2MG57"/>
<dbReference type="GO" id="GO:0043235">
    <property type="term" value="C:receptor complex"/>
    <property type="evidence" value="ECO:0007669"/>
    <property type="project" value="TreeGrafter"/>
</dbReference>
<reference evidence="2 3" key="1">
    <citation type="journal article" date="2016" name="Genome Biol. Evol.">
        <title>Gene Family Evolution Reflects Adaptation to Soil Environmental Stressors in the Genome of the Collembolan Orchesella cincta.</title>
        <authorList>
            <person name="Faddeeva-Vakhrusheva A."/>
            <person name="Derks M.F."/>
            <person name="Anvar S.Y."/>
            <person name="Agamennone V."/>
            <person name="Suring W."/>
            <person name="Smit S."/>
            <person name="van Straalen N.M."/>
            <person name="Roelofs D."/>
        </authorList>
    </citation>
    <scope>NUCLEOTIDE SEQUENCE [LARGE SCALE GENOMIC DNA]</scope>
    <source>
        <tissue evidence="2">Mixed pool</tissue>
    </source>
</reference>
<sequence length="100" mass="11784">MVIYVKKQKVPLPWKWLAVEALVDLNFSSKSDVWSYGVTCWEIFELGKPPWPDYKVFSAEFVDDVKNGARMGKPTFCNEEMHLFFTILHHECDYTIINYT</sequence>
<gene>
    <name evidence="2" type="ORF">Ocin01_14729</name>
</gene>
<dbReference type="GO" id="GO:0005886">
    <property type="term" value="C:plasma membrane"/>
    <property type="evidence" value="ECO:0007669"/>
    <property type="project" value="TreeGrafter"/>
</dbReference>
<feature type="domain" description="Serine-threonine/tyrosine-protein kinase catalytic" evidence="1">
    <location>
        <begin position="4"/>
        <end position="83"/>
    </location>
</feature>
<dbReference type="GO" id="GO:0004714">
    <property type="term" value="F:transmembrane receptor protein tyrosine kinase activity"/>
    <property type="evidence" value="ECO:0007669"/>
    <property type="project" value="TreeGrafter"/>
</dbReference>
<comment type="caution">
    <text evidence="2">The sequence shown here is derived from an EMBL/GenBank/DDBJ whole genome shotgun (WGS) entry which is preliminary data.</text>
</comment>
<dbReference type="EMBL" id="LJIJ01001373">
    <property type="protein sequence ID" value="ODM91953.1"/>
    <property type="molecule type" value="Genomic_DNA"/>
</dbReference>
<keyword evidence="2" id="KW-0675">Receptor</keyword>
<evidence type="ECO:0000259" key="1">
    <source>
        <dbReference type="Pfam" id="PF07714"/>
    </source>
</evidence>
<evidence type="ECO:0000313" key="3">
    <source>
        <dbReference type="Proteomes" id="UP000094527"/>
    </source>
</evidence>
<dbReference type="Gene3D" id="1.10.510.10">
    <property type="entry name" value="Transferase(Phosphotransferase) domain 1"/>
    <property type="match status" value="1"/>
</dbReference>
<dbReference type="GO" id="GO:0007169">
    <property type="term" value="P:cell surface receptor protein tyrosine kinase signaling pathway"/>
    <property type="evidence" value="ECO:0007669"/>
    <property type="project" value="TreeGrafter"/>
</dbReference>
<proteinExistence type="predicted"/>
<keyword evidence="3" id="KW-1185">Reference proteome</keyword>
<dbReference type="InterPro" id="IPR050122">
    <property type="entry name" value="RTK"/>
</dbReference>
<evidence type="ECO:0000313" key="2">
    <source>
        <dbReference type="EMBL" id="ODM91953.1"/>
    </source>
</evidence>
<dbReference type="PANTHER" id="PTHR24416">
    <property type="entry name" value="TYROSINE-PROTEIN KINASE RECEPTOR"/>
    <property type="match status" value="1"/>
</dbReference>
<organism evidence="2 3">
    <name type="scientific">Orchesella cincta</name>
    <name type="common">Springtail</name>
    <name type="synonym">Podura cincta</name>
    <dbReference type="NCBI Taxonomy" id="48709"/>
    <lineage>
        <taxon>Eukaryota</taxon>
        <taxon>Metazoa</taxon>
        <taxon>Ecdysozoa</taxon>
        <taxon>Arthropoda</taxon>
        <taxon>Hexapoda</taxon>
        <taxon>Collembola</taxon>
        <taxon>Entomobryomorpha</taxon>
        <taxon>Entomobryoidea</taxon>
        <taxon>Orchesellidae</taxon>
        <taxon>Orchesellinae</taxon>
        <taxon>Orchesella</taxon>
    </lineage>
</organism>
<dbReference type="AlphaFoldDB" id="A0A1D2MG57"/>
<dbReference type="InterPro" id="IPR001245">
    <property type="entry name" value="Ser-Thr/Tyr_kinase_cat_dom"/>
</dbReference>
<dbReference type="OMA" id="ILHHECD"/>
<protein>
    <submittedName>
        <fullName evidence="2">Vascular endothelial growth factor receptor 1</fullName>
    </submittedName>
</protein>